<protein>
    <submittedName>
        <fullName evidence="1">Uncharacterized protein</fullName>
    </submittedName>
</protein>
<accession>A0A7Z0WTR0</accession>
<comment type="caution">
    <text evidence="1">The sequence shown here is derived from an EMBL/GenBank/DDBJ whole genome shotgun (WGS) entry which is preliminary data.</text>
</comment>
<dbReference type="AlphaFoldDB" id="A0A7Z0WTR0"/>
<dbReference type="RefSeq" id="WP_075213348.1">
    <property type="nucleotide sequence ID" value="NZ_LKPO01000029.1"/>
</dbReference>
<reference evidence="1 2" key="1">
    <citation type="journal article" date="2016" name="Front. Microbiol.">
        <title>High-Level Heat Resistance of Spores of Bacillus amyloliquefaciens and Bacillus licheniformis Results from the Presence of a spoVA Operon in a Tn1546 Transposon.</title>
        <authorList>
            <person name="Berendsen E.M."/>
            <person name="Koning R.A."/>
            <person name="Boekhorst J."/>
            <person name="de Jong A."/>
            <person name="Kuipers O.P."/>
            <person name="Wells-Bennik M.H."/>
        </authorList>
    </citation>
    <scope>NUCLEOTIDE SEQUENCE [LARGE SCALE GENOMIC DNA]</scope>
    <source>
        <strain evidence="1 2">B4121</strain>
    </source>
</reference>
<gene>
    <name evidence="1" type="ORF">B4121_4553</name>
</gene>
<sequence>MKRLRVLNAETGEDLSTDYTLRHRNQDEAFREQQKQTTDRRDFSNANMSNIHEVYDALTTAQCGYLMLLQCYVDYNGVLVKSSRDKTPMTTADMMSVLQLTKKRMTFYDFLSACTAHDIIREEGGAYSVNERYHFKGNFGSQYVVKLYTAKIKKVYSEVKAPDIGLIYRMLPFVHYETNALCENPFEKNPKHIRWFNKKELAAAIGVTPDTLGRRLKQMKFDGEFVVARIKVGGEPERYTFNPNVFYRQSKTPDKTLLAMFNVKKP</sequence>
<dbReference type="Proteomes" id="UP000185604">
    <property type="component" value="Unassembled WGS sequence"/>
</dbReference>
<proteinExistence type="predicted"/>
<name>A0A7Z0WTR0_9BACI</name>
<dbReference type="EMBL" id="LKPO01000029">
    <property type="protein sequence ID" value="OLF86362.1"/>
    <property type="molecule type" value="Genomic_DNA"/>
</dbReference>
<evidence type="ECO:0000313" key="1">
    <source>
        <dbReference type="EMBL" id="OLF86362.1"/>
    </source>
</evidence>
<organism evidence="1 2">
    <name type="scientific">Bacillus paralicheniformis</name>
    <dbReference type="NCBI Taxonomy" id="1648923"/>
    <lineage>
        <taxon>Bacteria</taxon>
        <taxon>Bacillati</taxon>
        <taxon>Bacillota</taxon>
        <taxon>Bacilli</taxon>
        <taxon>Bacillales</taxon>
        <taxon>Bacillaceae</taxon>
        <taxon>Bacillus</taxon>
    </lineage>
</organism>
<evidence type="ECO:0000313" key="2">
    <source>
        <dbReference type="Proteomes" id="UP000185604"/>
    </source>
</evidence>